<comment type="caution">
    <text evidence="1">The sequence shown here is derived from an EMBL/GenBank/DDBJ whole genome shotgun (WGS) entry which is preliminary data.</text>
</comment>
<dbReference type="EMBL" id="JBBKAJ010000022">
    <property type="protein sequence ID" value="MEJ8632896.1"/>
    <property type="molecule type" value="Genomic_DNA"/>
</dbReference>
<keyword evidence="2" id="KW-1185">Reference proteome</keyword>
<protein>
    <submittedName>
        <fullName evidence="1">Aromatase/cyclase</fullName>
    </submittedName>
</protein>
<dbReference type="Proteomes" id="UP001377168">
    <property type="component" value="Unassembled WGS sequence"/>
</dbReference>
<evidence type="ECO:0000313" key="2">
    <source>
        <dbReference type="Proteomes" id="UP001377168"/>
    </source>
</evidence>
<name>A0ACC6PNE4_9ACTN</name>
<organism evidence="1 2">
    <name type="scientific">Streptomyces achmelvichensis</name>
    <dbReference type="NCBI Taxonomy" id="3134111"/>
    <lineage>
        <taxon>Bacteria</taxon>
        <taxon>Bacillati</taxon>
        <taxon>Actinomycetota</taxon>
        <taxon>Actinomycetes</taxon>
        <taxon>Kitasatosporales</taxon>
        <taxon>Streptomycetaceae</taxon>
        <taxon>Streptomyces</taxon>
    </lineage>
</organism>
<sequence>MSGERVHRAGHSVEVASPAEAVYQLIADAVQWPLLFPATVHVEPLDADGRSQRLRLWERADGRVACRLSHRVLDPHRRRITFRRLDPPAPAGSMTGIWGVQERDGGGSLLTLLHEFTLPGDRPDEAARIARATGEATRTALARLKHLAEHAGTRSALQLAFEDSLRVNGPPELVYDFLYRVGDWPGLVPHVERLDWVEQAPGVQVMSMDTRAAGGTVSTTESVRMCFPHAGRIVHKQTAPAALVAAHTGEWSVLPDERGVTVVAEQRMLLCEQAVRDLPGDGPAASIALARRRVREAVGRRSTATLQLAKRHAESAVRML</sequence>
<gene>
    <name evidence="1" type="ORF">WKI67_05765</name>
</gene>
<evidence type="ECO:0000313" key="1">
    <source>
        <dbReference type="EMBL" id="MEJ8632896.1"/>
    </source>
</evidence>
<proteinExistence type="predicted"/>
<accession>A0ACC6PNE4</accession>
<reference evidence="1" key="1">
    <citation type="submission" date="2024-03" db="EMBL/GenBank/DDBJ databases">
        <title>Novel Streptomyces species of biotechnological and ecological value are a feature of Machair soil.</title>
        <authorList>
            <person name="Prole J.R."/>
            <person name="Goodfellow M."/>
            <person name="Allenby N."/>
            <person name="Ward A.C."/>
        </authorList>
    </citation>
    <scope>NUCLEOTIDE SEQUENCE</scope>
    <source>
        <strain evidence="1">MS2.AVA.5</strain>
    </source>
</reference>